<evidence type="ECO:0000313" key="3">
    <source>
        <dbReference type="Proteomes" id="UP000186817"/>
    </source>
</evidence>
<feature type="compositionally biased region" description="Basic and acidic residues" evidence="1">
    <location>
        <begin position="425"/>
        <end position="436"/>
    </location>
</feature>
<evidence type="ECO:0000313" key="2">
    <source>
        <dbReference type="EMBL" id="OLP76166.1"/>
    </source>
</evidence>
<dbReference type="Proteomes" id="UP000186817">
    <property type="component" value="Unassembled WGS sequence"/>
</dbReference>
<name>A0A1Q9BZR9_SYMMI</name>
<feature type="compositionally biased region" description="Basic and acidic residues" evidence="1">
    <location>
        <begin position="472"/>
        <end position="492"/>
    </location>
</feature>
<sequence>MDTPPGAFGDRNERKPWKLERGKAVAAAKPVAVAEARILQEEWHDGDGRIHGLLTLAPLVGPESPLLPPHVKRVAELILGSAGLGSLEREDFQKRVSESFLQDKHKETLVAALQTGFVGKAARTPLQNWVHLFHYLPTTLVKWLQEEECARIKTDRVMTFLCERGLHSPSEPTLAAVTVLVNYQNQSQLLQPSHSHDLFLKCKSWARACLDMHNGKSMKVSSLQDLPSDPCLLQVPNAFFQTKPSQHSVFPADWLNFKALVACVPLRSNHGDLSATKRHKRLQSLLNKSAVSTAPASVQLVPVQTLQVAEPLPTSPSEKPFLQQTLQLPEKPVLDEETRQLPDKPAVQETLQLPEKPVLQESLQLPEKPLLPAETRQLLEPALAQEDTNETVQPLQDFAAEAAAPKLLRKRSLLESVAELTELRKSKAAKKAKDPEELKEEAEAPPAKRRGRPPAGPLRTVSQKPATVDVGLDDKGKQAKDEQGEEAEQQKEKKQKQGKAASQPKKKQQQTDKKGEKAEKKQQTDKKGEKAEKKQQTDKEGEKAEKKQHQDKNGEKAAKEKKRQNTSREDREKFLKTLPPKVLKAFAKGCSKCRWRPYCTVCCWKHRGY</sequence>
<feature type="compositionally biased region" description="Basic and acidic residues" evidence="1">
    <location>
        <begin position="566"/>
        <end position="575"/>
    </location>
</feature>
<accession>A0A1Q9BZR9</accession>
<feature type="compositionally biased region" description="Basic and acidic residues" evidence="1">
    <location>
        <begin position="509"/>
        <end position="558"/>
    </location>
</feature>
<proteinExistence type="predicted"/>
<protein>
    <submittedName>
        <fullName evidence="2">Uncharacterized protein</fullName>
    </submittedName>
</protein>
<dbReference type="EMBL" id="LSRX01002118">
    <property type="protein sequence ID" value="OLP76166.1"/>
    <property type="molecule type" value="Genomic_DNA"/>
</dbReference>
<organism evidence="2 3">
    <name type="scientific">Symbiodinium microadriaticum</name>
    <name type="common">Dinoflagellate</name>
    <name type="synonym">Zooxanthella microadriatica</name>
    <dbReference type="NCBI Taxonomy" id="2951"/>
    <lineage>
        <taxon>Eukaryota</taxon>
        <taxon>Sar</taxon>
        <taxon>Alveolata</taxon>
        <taxon>Dinophyceae</taxon>
        <taxon>Suessiales</taxon>
        <taxon>Symbiodiniaceae</taxon>
        <taxon>Symbiodinium</taxon>
    </lineage>
</organism>
<gene>
    <name evidence="2" type="ORF">AK812_SmicGene43936</name>
</gene>
<dbReference type="AlphaFoldDB" id="A0A1Q9BZR9"/>
<keyword evidence="3" id="KW-1185">Reference proteome</keyword>
<dbReference type="OrthoDB" id="448228at2759"/>
<feature type="region of interest" description="Disordered" evidence="1">
    <location>
        <begin position="425"/>
        <end position="575"/>
    </location>
</feature>
<reference evidence="2 3" key="1">
    <citation type="submission" date="2016-02" db="EMBL/GenBank/DDBJ databases">
        <title>Genome analysis of coral dinoflagellate symbionts highlights evolutionary adaptations to a symbiotic lifestyle.</title>
        <authorList>
            <person name="Aranda M."/>
            <person name="Li Y."/>
            <person name="Liew Y.J."/>
            <person name="Baumgarten S."/>
            <person name="Simakov O."/>
            <person name="Wilson M."/>
            <person name="Piel J."/>
            <person name="Ashoor H."/>
            <person name="Bougouffa S."/>
            <person name="Bajic V.B."/>
            <person name="Ryu T."/>
            <person name="Ravasi T."/>
            <person name="Bayer T."/>
            <person name="Micklem G."/>
            <person name="Kim H."/>
            <person name="Bhak J."/>
            <person name="Lajeunesse T.C."/>
            <person name="Voolstra C.R."/>
        </authorList>
    </citation>
    <scope>NUCLEOTIDE SEQUENCE [LARGE SCALE GENOMIC DNA]</scope>
    <source>
        <strain evidence="2 3">CCMP2467</strain>
    </source>
</reference>
<evidence type="ECO:0000256" key="1">
    <source>
        <dbReference type="SAM" id="MobiDB-lite"/>
    </source>
</evidence>
<comment type="caution">
    <text evidence="2">The sequence shown here is derived from an EMBL/GenBank/DDBJ whole genome shotgun (WGS) entry which is preliminary data.</text>
</comment>